<evidence type="ECO:0000256" key="1">
    <source>
        <dbReference type="ARBA" id="ARBA00010556"/>
    </source>
</evidence>
<evidence type="ECO:0000259" key="5">
    <source>
        <dbReference type="SMART" id="SM01360"/>
    </source>
</evidence>
<dbReference type="InterPro" id="IPR041203">
    <property type="entry name" value="Bact_A2M_MG5"/>
</dbReference>
<dbReference type="InterPro" id="IPR041246">
    <property type="entry name" value="Bact_MG10"/>
</dbReference>
<evidence type="ECO:0000313" key="6">
    <source>
        <dbReference type="EMBL" id="SDD27487.1"/>
    </source>
</evidence>
<dbReference type="PANTHER" id="PTHR40094:SF1">
    <property type="entry name" value="UBIQUITIN DOMAIN-CONTAINING PROTEIN"/>
    <property type="match status" value="1"/>
</dbReference>
<sequence length="1700" mass="180372">MRLLLVLLGLLCCAPAVRAQGFDLPGLSADADAWQRELNRRFPAGATPQQRMAAEQRAAQAERAGNWAAAAQAWEDRVAGGDPRPEHWLALARAQLQKAPPDANRALQAAWLNFQVVAAGEPEIPALLLMAEALQRLDRPAQQIQALNAVLERAPGNPRYGQMLADARRAAGLLIARINTEPEAEPARACLAFTVPPARRTDWQPGDWVRTEPAIQGLSVTREGDQLCIAGLPNGATTRLLLRAGLPGEDGQRLNRDAQLRIAMPNRAASIVFDSSGFLLPRGQAPRIGFATMNLSALNLRVVRVTERNLVPFGRNWSPGTALDSWTADEVPETWGRTVWEGRIDLPRFEANRLQRQVIPLPEALRAAGPGLYALVVKPADGTRARVAGLPIMVTDLGITAWRSPQGLAAQVRGLGAGQPRPGTQVRLLATNNDILAEAETGPDGLVRFAAPLLRGGGAMAPKALQASLGDDLVQLDLESAAFDLSDRGATGAAHPGAIDAFAWLDRGIYRPGETVHAAALIRDGGGAPLDIPARFRLRRPNGSVYAEAVPARTPGAAILWPIPLGSSAPAGAWTLEVLADPNDPPVGRVEFRVDAFVPERLEVKAGPAPGPLVPGQALDLPVQARFLYGAPAAGLTGSAELRLEALRSPFPQYRDTLFGLVDEQFAPDLIPFEIEALDDQGAGSLTLALPRAPDTTRPLRAELSIAIDEPGGRSSRTSLTLPVRTGGRMIGVRPLFPDLAIDAGAEAGFEIIALDPDARPVAARLRARLVRERPDWRIVSRGGMARYETVWRDEAVDSTDLAVTAAGPARFARRLPFGRYRLEVSEPGGMAITSIRFRSGWAGGETPEVPDKVDVAADRRAYAPGETARLRITPPFSGPASLAVLTDRLVSLREIQVAEGGTEVEVPVEAVWGAGAYVAVTAFRPGETRQGHPGRALGLAWVQVDPGSRRIEVSIGAPERITPRQSLAVPIRLANAGEGATLTLAAVDEGILRLTRFESPDPVPHVMGRRRLAVDIRDDYGRLIPPPEGELALLRQGGDEFSAGAIEIPQRTVALFSGPVAVAPDGTATVTLDIPDFAGELRLMAVAWAGNRIGAASKPLTVRDPVIAEALLPRFLAPGDEARLPMLLSNLDLPEGEITATLSAEGAIALAGPDRLSARLAPNARALPTSTLRATAAGQGVLRLTVAGPGGFTANRESRITIRSSRPVTTEVVAQEVPAGQERPLAVAADRWLAGTWRAAASFGGPTRYDAGGMLKLLESYPFACLEQSSSQLLAFAAGGADGLAGDERAARLQRAVEWVLNKQRFDGGFGLWSAQGEIQYWTGAYATEALLRARAAGATVPEAALEDALKAIAEQAEDVSADNPEERAAQAYRLHVLSLAGRPRLGAARRLLEDLDQLPTPLAKAQLGAAFARAGDRPRAEAAFAAALAAPARRPWLYDYGSAARDALAVAALLKESGVLPDRLATAQAGLPGPDFTPQSANTQEQAWGVTAASALGRDGRPVRVAVNGTPQAPAPLLAVALQAPGVVRNLSDTPVWASLSITGIPAQPAPAGRAGMRIARRFLDLAGQPLNLDTLKQNTVFVLLLEGRAETREAHRAILQQGLPAGWEIVGRLSAGEVAGMPWLGTLTETAATPALDDRLAAALDLTPEAPDFRIAIRLRAVTAGRFELPGAQVEDMYRPQVFARQNTGRITVLPAD</sequence>
<feature type="domain" description="Alpha-2-macroglobulin" evidence="5">
    <location>
        <begin position="1054"/>
        <end position="1143"/>
    </location>
</feature>
<keyword evidence="7" id="KW-1185">Reference proteome</keyword>
<keyword evidence="2 3" id="KW-0732">Signal</keyword>
<evidence type="ECO:0000313" key="7">
    <source>
        <dbReference type="Proteomes" id="UP000198925"/>
    </source>
</evidence>
<evidence type="ECO:0008006" key="8">
    <source>
        <dbReference type="Google" id="ProtNLM"/>
    </source>
</evidence>
<dbReference type="InterPro" id="IPR041462">
    <property type="entry name" value="Bact_A2M_MG6"/>
</dbReference>
<name>A0A1G6TGD4_9PROT</name>
<dbReference type="Gene3D" id="2.60.40.1930">
    <property type="match status" value="1"/>
</dbReference>
<dbReference type="Pfam" id="PF01835">
    <property type="entry name" value="MG2"/>
    <property type="match status" value="1"/>
</dbReference>
<accession>A0A1G6TGD4</accession>
<dbReference type="Gene3D" id="1.50.10.20">
    <property type="match status" value="1"/>
</dbReference>
<dbReference type="InterPro" id="IPR008930">
    <property type="entry name" value="Terpenoid_cyclase/PrenylTrfase"/>
</dbReference>
<dbReference type="Pfam" id="PF17972">
    <property type="entry name" value="bMG5"/>
    <property type="match status" value="1"/>
</dbReference>
<dbReference type="Proteomes" id="UP000198925">
    <property type="component" value="Unassembled WGS sequence"/>
</dbReference>
<dbReference type="Pfam" id="PF17962">
    <property type="entry name" value="bMG6"/>
    <property type="match status" value="1"/>
</dbReference>
<organism evidence="6 7">
    <name type="scientific">Belnapia rosea</name>
    <dbReference type="NCBI Taxonomy" id="938405"/>
    <lineage>
        <taxon>Bacteria</taxon>
        <taxon>Pseudomonadati</taxon>
        <taxon>Pseudomonadota</taxon>
        <taxon>Alphaproteobacteria</taxon>
        <taxon>Acetobacterales</taxon>
        <taxon>Roseomonadaceae</taxon>
        <taxon>Belnapia</taxon>
    </lineage>
</organism>
<dbReference type="Pfam" id="PF11974">
    <property type="entry name" value="bMG3"/>
    <property type="match status" value="1"/>
</dbReference>
<dbReference type="PIRSF" id="PIRSF038980">
    <property type="entry name" value="A2M_bac"/>
    <property type="match status" value="1"/>
</dbReference>
<feature type="signal peptide" evidence="3">
    <location>
        <begin position="1"/>
        <end position="19"/>
    </location>
</feature>
<dbReference type="SMART" id="SM01359">
    <property type="entry name" value="A2M_N_2"/>
    <property type="match status" value="1"/>
</dbReference>
<dbReference type="SUPFAM" id="SSF48239">
    <property type="entry name" value="Terpenoid cyclases/Protein prenyltransferases"/>
    <property type="match status" value="1"/>
</dbReference>
<dbReference type="Pfam" id="PF21142">
    <property type="entry name" value="A2M_bMG2"/>
    <property type="match status" value="1"/>
</dbReference>
<reference evidence="6 7" key="1">
    <citation type="submission" date="2016-10" db="EMBL/GenBank/DDBJ databases">
        <authorList>
            <person name="de Groot N.N."/>
        </authorList>
    </citation>
    <scope>NUCLEOTIDE SEQUENCE [LARGE SCALE GENOMIC DNA]</scope>
    <source>
        <strain evidence="6 7">CPCC 100156</strain>
    </source>
</reference>
<dbReference type="STRING" id="938405.SAMN02927895_03261"/>
<dbReference type="InterPro" id="IPR002890">
    <property type="entry name" value="MG2"/>
</dbReference>
<dbReference type="Pfam" id="PF17973">
    <property type="entry name" value="bMG10"/>
    <property type="match status" value="1"/>
</dbReference>
<protein>
    <recommendedName>
        <fullName evidence="8">Alpha-2-macroglobulin family protein</fullName>
    </recommendedName>
</protein>
<dbReference type="PANTHER" id="PTHR40094">
    <property type="entry name" value="ALPHA-2-MACROGLOBULIN HOMOLOG"/>
    <property type="match status" value="1"/>
</dbReference>
<dbReference type="EMBL" id="FMZX01000006">
    <property type="protein sequence ID" value="SDD27487.1"/>
    <property type="molecule type" value="Genomic_DNA"/>
</dbReference>
<feature type="domain" description="Alpha-2-macroglobulin bait region" evidence="4">
    <location>
        <begin position="854"/>
        <end position="995"/>
    </location>
</feature>
<dbReference type="RefSeq" id="WP_090663528.1">
    <property type="nucleotide sequence ID" value="NZ_FMZX01000006.1"/>
</dbReference>
<evidence type="ECO:0000256" key="2">
    <source>
        <dbReference type="ARBA" id="ARBA00022729"/>
    </source>
</evidence>
<dbReference type="InterPro" id="IPR021868">
    <property type="entry name" value="Alpha_2_Macroglob_MG3"/>
</dbReference>
<dbReference type="Pfam" id="PF07703">
    <property type="entry name" value="A2M_BRD"/>
    <property type="match status" value="1"/>
</dbReference>
<dbReference type="SMART" id="SM01360">
    <property type="entry name" value="A2M"/>
    <property type="match status" value="1"/>
</dbReference>
<dbReference type="InterPro" id="IPR001599">
    <property type="entry name" value="Macroglobln_a2"/>
</dbReference>
<comment type="similarity">
    <text evidence="1">Belongs to the protease inhibitor I39 (alpha-2-macroglobulin) family. Bacterial alpha-2-macroglobulin subfamily.</text>
</comment>
<dbReference type="InterPro" id="IPR049120">
    <property type="entry name" value="A2M_bMG2"/>
</dbReference>
<evidence type="ECO:0000256" key="3">
    <source>
        <dbReference type="SAM" id="SignalP"/>
    </source>
</evidence>
<feature type="chain" id="PRO_5011551555" description="Alpha-2-macroglobulin family protein" evidence="3">
    <location>
        <begin position="20"/>
        <end position="1700"/>
    </location>
</feature>
<dbReference type="Pfam" id="PF00207">
    <property type="entry name" value="A2M"/>
    <property type="match status" value="1"/>
</dbReference>
<dbReference type="InterPro" id="IPR051802">
    <property type="entry name" value="YfhM-like"/>
</dbReference>
<evidence type="ECO:0000259" key="4">
    <source>
        <dbReference type="SMART" id="SM01359"/>
    </source>
</evidence>
<proteinExistence type="inferred from homology"/>
<dbReference type="InterPro" id="IPR026284">
    <property type="entry name" value="A2MG_proteobact"/>
</dbReference>
<dbReference type="GO" id="GO:0004866">
    <property type="term" value="F:endopeptidase inhibitor activity"/>
    <property type="evidence" value="ECO:0007669"/>
    <property type="project" value="InterPro"/>
</dbReference>
<gene>
    <name evidence="6" type="ORF">SAMN04487779_100648</name>
</gene>
<dbReference type="InterPro" id="IPR011625">
    <property type="entry name" value="A2M_N_BRD"/>
</dbReference>